<reference evidence="1 2" key="1">
    <citation type="journal article" date="2017" name="N. Engl. J. Med.">
        <title>Transmission of Extensively Drug-Resistant Tuberculosis in South Africa.</title>
        <authorList>
            <person name="Shah N.S."/>
            <person name="Auld S.C."/>
            <person name="Brust J.C."/>
            <person name="Mathema B."/>
            <person name="Ismail N."/>
            <person name="Moodley P."/>
            <person name="Mlisana K."/>
            <person name="Allana S."/>
            <person name="Campbell A."/>
            <person name="Mthiyane T."/>
            <person name="Morris N."/>
            <person name="Mpangase P."/>
            <person name="van der Meulen H."/>
            <person name="Omar S.V."/>
            <person name="Brown T.S."/>
            <person name="Narechania A."/>
            <person name="Shaskina E."/>
            <person name="Kapwata T."/>
            <person name="Kreiswirth B."/>
            <person name="Gandhi N.R."/>
        </authorList>
    </citation>
    <scope>NUCLEOTIDE SEQUENCE [LARGE SCALE GENOMIC DNA]</scope>
    <source>
        <strain evidence="1 2">32301_S10</strain>
    </source>
</reference>
<dbReference type="EMBL" id="QTBD01000235">
    <property type="protein sequence ID" value="REQ47714.1"/>
    <property type="molecule type" value="Genomic_DNA"/>
</dbReference>
<protein>
    <submittedName>
        <fullName evidence="1">Uncharacterized protein</fullName>
    </submittedName>
</protein>
<proteinExistence type="predicted"/>
<gene>
    <name evidence="1" type="ORF">DSJ38_21835</name>
</gene>
<sequence length="59" mass="6664">MRRSLGPPGLGIVARSAPSPTIRCRRLDPLLPTRSGLLLNRFYGRGESPRVLPPRRSWR</sequence>
<comment type="caution">
    <text evidence="1">The sequence shown here is derived from an EMBL/GenBank/DDBJ whole genome shotgun (WGS) entry which is preliminary data.</text>
</comment>
<evidence type="ECO:0000313" key="1">
    <source>
        <dbReference type="EMBL" id="REQ47714.1"/>
    </source>
</evidence>
<accession>A0AB73Y906</accession>
<dbReference type="AlphaFoldDB" id="A0AB73Y906"/>
<evidence type="ECO:0000313" key="2">
    <source>
        <dbReference type="Proteomes" id="UP000256381"/>
    </source>
</evidence>
<dbReference type="Proteomes" id="UP000256381">
    <property type="component" value="Unassembled WGS sequence"/>
</dbReference>
<name>A0AB73Y906_MYCTX</name>
<organism evidence="1 2">
    <name type="scientific">Mycobacterium tuberculosis</name>
    <dbReference type="NCBI Taxonomy" id="1773"/>
    <lineage>
        <taxon>Bacteria</taxon>
        <taxon>Bacillati</taxon>
        <taxon>Actinomycetota</taxon>
        <taxon>Actinomycetes</taxon>
        <taxon>Mycobacteriales</taxon>
        <taxon>Mycobacteriaceae</taxon>
        <taxon>Mycobacterium</taxon>
        <taxon>Mycobacterium tuberculosis complex</taxon>
    </lineage>
</organism>